<dbReference type="InterPro" id="IPR006597">
    <property type="entry name" value="Sel1-like"/>
</dbReference>
<dbReference type="InterPro" id="IPR011990">
    <property type="entry name" value="TPR-like_helical_dom_sf"/>
</dbReference>
<accession>A0A7W6NC93</accession>
<dbReference type="InterPro" id="IPR050767">
    <property type="entry name" value="Sel1_AlgK"/>
</dbReference>
<feature type="signal peptide" evidence="2">
    <location>
        <begin position="1"/>
        <end position="21"/>
    </location>
</feature>
<feature type="region of interest" description="Disordered" evidence="1">
    <location>
        <begin position="326"/>
        <end position="369"/>
    </location>
</feature>
<dbReference type="Pfam" id="PF08238">
    <property type="entry name" value="Sel1"/>
    <property type="match status" value="6"/>
</dbReference>
<dbReference type="RefSeq" id="WP_183311621.1">
    <property type="nucleotide sequence ID" value="NZ_JACIEW010000005.1"/>
</dbReference>
<dbReference type="AlphaFoldDB" id="A0A7W6NC93"/>
<feature type="compositionally biased region" description="Low complexity" evidence="1">
    <location>
        <begin position="354"/>
        <end position="369"/>
    </location>
</feature>
<keyword evidence="2" id="KW-0732">Signal</keyword>
<proteinExistence type="predicted"/>
<dbReference type="SUPFAM" id="SSF81901">
    <property type="entry name" value="HCP-like"/>
    <property type="match status" value="1"/>
</dbReference>
<dbReference type="Gene3D" id="1.25.40.10">
    <property type="entry name" value="Tetratricopeptide repeat domain"/>
    <property type="match status" value="2"/>
</dbReference>
<dbReference type="SMART" id="SM00671">
    <property type="entry name" value="SEL1"/>
    <property type="match status" value="6"/>
</dbReference>
<evidence type="ECO:0000256" key="1">
    <source>
        <dbReference type="SAM" id="MobiDB-lite"/>
    </source>
</evidence>
<comment type="caution">
    <text evidence="4">The sequence shown here is derived from an EMBL/GenBank/DDBJ whole genome shotgun (WGS) entry which is preliminary data.</text>
</comment>
<evidence type="ECO:0000256" key="2">
    <source>
        <dbReference type="SAM" id="SignalP"/>
    </source>
</evidence>
<feature type="chain" id="PRO_5031556173" description="Death domain-containing protein" evidence="2">
    <location>
        <begin position="22"/>
        <end position="369"/>
    </location>
</feature>
<reference evidence="4 5" key="1">
    <citation type="submission" date="2020-08" db="EMBL/GenBank/DDBJ databases">
        <title>Genomic Encyclopedia of Type Strains, Phase IV (KMG-IV): sequencing the most valuable type-strain genomes for metagenomic binning, comparative biology and taxonomic classification.</title>
        <authorList>
            <person name="Goeker M."/>
        </authorList>
    </citation>
    <scope>NUCLEOTIDE SEQUENCE [LARGE SCALE GENOMIC DNA]</scope>
    <source>
        <strain evidence="4 5">DSM 23447</strain>
    </source>
</reference>
<name>A0A7W6NC93_9HYPH</name>
<evidence type="ECO:0000259" key="3">
    <source>
        <dbReference type="PROSITE" id="PS50017"/>
    </source>
</evidence>
<evidence type="ECO:0000313" key="4">
    <source>
        <dbReference type="EMBL" id="MBB4052827.1"/>
    </source>
</evidence>
<protein>
    <recommendedName>
        <fullName evidence="3">Death domain-containing protein</fullName>
    </recommendedName>
</protein>
<sequence>MKHAPILLALMMAGAVVPALAQNNVADQINDSVFGPRAPTDYAFGAYQRGYFLTALELALPRAEQGDAAAQTLIAEIYARGLGVAQNTERAAGWYQLASNNGDRLATFELGMLYQDGVGVPRNRQRAAELFTASAEAGYIPAKYNLALLHVEGVYADPNLTRAAELMKQAADAELPEALYDYGAMLLEGAGLAPDIEQGADYIRRAAEAGLADAQVDYATLLYLGQGVEQDIEAAAFWYGVAASAGNVVAQNRYAKLLAVGEGVTLDLEEAAMWRALARRQGLTDPDLDRLLVSIPAQALERAEERARFWPSTPLSIETVATVPTVEGPVLPSPTDADNAPTQVVDPNPASPDASETGTSAEGTETQAP</sequence>
<feature type="domain" description="Death" evidence="3">
    <location>
        <begin position="274"/>
        <end position="310"/>
    </location>
</feature>
<dbReference type="PANTHER" id="PTHR11102:SF160">
    <property type="entry name" value="ERAD-ASSOCIATED E3 UBIQUITIN-PROTEIN LIGASE COMPONENT HRD3"/>
    <property type="match status" value="1"/>
</dbReference>
<dbReference type="InterPro" id="IPR000488">
    <property type="entry name" value="Death_dom"/>
</dbReference>
<dbReference type="EMBL" id="JACIEW010000005">
    <property type="protein sequence ID" value="MBB4052827.1"/>
    <property type="molecule type" value="Genomic_DNA"/>
</dbReference>
<keyword evidence="5" id="KW-1185">Reference proteome</keyword>
<dbReference type="GO" id="GO:0007165">
    <property type="term" value="P:signal transduction"/>
    <property type="evidence" value="ECO:0007669"/>
    <property type="project" value="InterPro"/>
</dbReference>
<organism evidence="4 5">
    <name type="scientific">Devosia subaequoris</name>
    <dbReference type="NCBI Taxonomy" id="395930"/>
    <lineage>
        <taxon>Bacteria</taxon>
        <taxon>Pseudomonadati</taxon>
        <taxon>Pseudomonadota</taxon>
        <taxon>Alphaproteobacteria</taxon>
        <taxon>Hyphomicrobiales</taxon>
        <taxon>Devosiaceae</taxon>
        <taxon>Devosia</taxon>
    </lineage>
</organism>
<dbReference type="Proteomes" id="UP000547011">
    <property type="component" value="Unassembled WGS sequence"/>
</dbReference>
<dbReference type="PANTHER" id="PTHR11102">
    <property type="entry name" value="SEL-1-LIKE PROTEIN"/>
    <property type="match status" value="1"/>
</dbReference>
<dbReference type="PROSITE" id="PS50017">
    <property type="entry name" value="DEATH_DOMAIN"/>
    <property type="match status" value="1"/>
</dbReference>
<evidence type="ECO:0000313" key="5">
    <source>
        <dbReference type="Proteomes" id="UP000547011"/>
    </source>
</evidence>
<gene>
    <name evidence="4" type="ORF">GGR20_002475</name>
</gene>